<evidence type="ECO:0000313" key="2">
    <source>
        <dbReference type="EMBL" id="GAG80747.1"/>
    </source>
</evidence>
<feature type="compositionally biased region" description="Pro residues" evidence="1">
    <location>
        <begin position="207"/>
        <end position="216"/>
    </location>
</feature>
<dbReference type="EMBL" id="BART01016364">
    <property type="protein sequence ID" value="GAG80747.1"/>
    <property type="molecule type" value="Genomic_DNA"/>
</dbReference>
<feature type="non-terminal residue" evidence="2">
    <location>
        <position position="1"/>
    </location>
</feature>
<accession>X1BHQ8</accession>
<feature type="compositionally biased region" description="Polar residues" evidence="1">
    <location>
        <begin position="261"/>
        <end position="270"/>
    </location>
</feature>
<feature type="region of interest" description="Disordered" evidence="1">
    <location>
        <begin position="185"/>
        <end position="270"/>
    </location>
</feature>
<gene>
    <name evidence="2" type="ORF">S01H4_31492</name>
</gene>
<sequence length="303" mass="35418">GNIKKVACNLQARYFDKNNRLIDIFYDRRLAETMWVLLRDGPFYWGEKELKKFVGAIKKDNLDLEDSFERLYRRISSQLLAEEEWQNKEYKPIAKLGRGKWIIHDRHKEILSESYNEKLLEIAILCEREQFKKAKAIAKRFNKDQMMKRVIDNYQRELGYERIWGKIGNLLKARRNERLRAEAQKKDELKAAADSDLQNTNQTISVPAPPSLPPPSPEKDPNKDKKQKEGKRSKESPNQFRKGHTFDKHGSHKTHELQMEAKNTGQSLGQWTDNNAVENFIAKNLDKTKNGTIKIELPEGLGR</sequence>
<feature type="compositionally biased region" description="Basic and acidic residues" evidence="1">
    <location>
        <begin position="244"/>
        <end position="259"/>
    </location>
</feature>
<name>X1BHQ8_9ZZZZ</name>
<organism evidence="2">
    <name type="scientific">marine sediment metagenome</name>
    <dbReference type="NCBI Taxonomy" id="412755"/>
    <lineage>
        <taxon>unclassified sequences</taxon>
        <taxon>metagenomes</taxon>
        <taxon>ecological metagenomes</taxon>
    </lineage>
</organism>
<proteinExistence type="predicted"/>
<comment type="caution">
    <text evidence="2">The sequence shown here is derived from an EMBL/GenBank/DDBJ whole genome shotgun (WGS) entry which is preliminary data.</text>
</comment>
<evidence type="ECO:0000256" key="1">
    <source>
        <dbReference type="SAM" id="MobiDB-lite"/>
    </source>
</evidence>
<feature type="compositionally biased region" description="Polar residues" evidence="1">
    <location>
        <begin position="196"/>
        <end position="205"/>
    </location>
</feature>
<feature type="non-terminal residue" evidence="2">
    <location>
        <position position="303"/>
    </location>
</feature>
<protein>
    <submittedName>
        <fullName evidence="2">Uncharacterized protein</fullName>
    </submittedName>
</protein>
<feature type="compositionally biased region" description="Basic and acidic residues" evidence="1">
    <location>
        <begin position="217"/>
        <end position="235"/>
    </location>
</feature>
<dbReference type="AlphaFoldDB" id="X1BHQ8"/>
<reference evidence="2" key="1">
    <citation type="journal article" date="2014" name="Front. Microbiol.">
        <title>High frequency of phylogenetically diverse reductive dehalogenase-homologous genes in deep subseafloor sedimentary metagenomes.</title>
        <authorList>
            <person name="Kawai M."/>
            <person name="Futagami T."/>
            <person name="Toyoda A."/>
            <person name="Takaki Y."/>
            <person name="Nishi S."/>
            <person name="Hori S."/>
            <person name="Arai W."/>
            <person name="Tsubouchi T."/>
            <person name="Morono Y."/>
            <person name="Uchiyama I."/>
            <person name="Ito T."/>
            <person name="Fujiyama A."/>
            <person name="Inagaki F."/>
            <person name="Takami H."/>
        </authorList>
    </citation>
    <scope>NUCLEOTIDE SEQUENCE</scope>
    <source>
        <strain evidence="2">Expedition CK06-06</strain>
    </source>
</reference>